<dbReference type="PROSITE" id="PS52016">
    <property type="entry name" value="TONB_DEPENDENT_REC_3"/>
    <property type="match status" value="1"/>
</dbReference>
<dbReference type="GO" id="GO:0015344">
    <property type="term" value="F:siderophore uptake transmembrane transporter activity"/>
    <property type="evidence" value="ECO:0007669"/>
    <property type="project" value="TreeGrafter"/>
</dbReference>
<evidence type="ECO:0000313" key="15">
    <source>
        <dbReference type="EMBL" id="SDP41447.1"/>
    </source>
</evidence>
<evidence type="ECO:0000256" key="8">
    <source>
        <dbReference type="ARBA" id="ARBA00023170"/>
    </source>
</evidence>
<evidence type="ECO:0000256" key="12">
    <source>
        <dbReference type="SAM" id="SignalP"/>
    </source>
</evidence>
<keyword evidence="6 11" id="KW-0798">TonB box</keyword>
<dbReference type="CDD" id="cd01347">
    <property type="entry name" value="ligand_gated_channel"/>
    <property type="match status" value="1"/>
</dbReference>
<evidence type="ECO:0000256" key="3">
    <source>
        <dbReference type="ARBA" id="ARBA00022452"/>
    </source>
</evidence>
<name>A0A1H0SIB0_9BACT</name>
<dbReference type="InterPro" id="IPR037066">
    <property type="entry name" value="Plug_dom_sf"/>
</dbReference>
<reference evidence="15 16" key="1">
    <citation type="submission" date="2016-10" db="EMBL/GenBank/DDBJ databases">
        <authorList>
            <person name="de Groot N.N."/>
        </authorList>
    </citation>
    <scope>NUCLEOTIDE SEQUENCE [LARGE SCALE GENOMIC DNA]</scope>
    <source>
        <strain evidence="15 16">DSM 12130</strain>
    </source>
</reference>
<dbReference type="InterPro" id="IPR000531">
    <property type="entry name" value="Beta-barrel_TonB"/>
</dbReference>
<keyword evidence="16" id="KW-1185">Reference proteome</keyword>
<dbReference type="OrthoDB" id="9763670at2"/>
<dbReference type="RefSeq" id="WP_092223667.1">
    <property type="nucleotide sequence ID" value="NZ_FNJI01000019.1"/>
</dbReference>
<gene>
    <name evidence="15" type="ORF">SAMN05660330_02687</name>
</gene>
<evidence type="ECO:0000256" key="1">
    <source>
        <dbReference type="ARBA" id="ARBA00004571"/>
    </source>
</evidence>
<evidence type="ECO:0000256" key="6">
    <source>
        <dbReference type="ARBA" id="ARBA00023077"/>
    </source>
</evidence>
<keyword evidence="4 10" id="KW-0812">Transmembrane</keyword>
<dbReference type="AlphaFoldDB" id="A0A1H0SIB0"/>
<keyword evidence="7 10" id="KW-0472">Membrane</keyword>
<dbReference type="InterPro" id="IPR039426">
    <property type="entry name" value="TonB-dep_rcpt-like"/>
</dbReference>
<dbReference type="Gene3D" id="2.170.130.10">
    <property type="entry name" value="TonB-dependent receptor, plug domain"/>
    <property type="match status" value="1"/>
</dbReference>
<dbReference type="Pfam" id="PF00593">
    <property type="entry name" value="TonB_dep_Rec_b-barrel"/>
    <property type="match status" value="1"/>
</dbReference>
<evidence type="ECO:0000256" key="11">
    <source>
        <dbReference type="RuleBase" id="RU003357"/>
    </source>
</evidence>
<evidence type="ECO:0000256" key="9">
    <source>
        <dbReference type="ARBA" id="ARBA00023237"/>
    </source>
</evidence>
<sequence>MKREKQLSIRSALISMVLTPLVALPAAAAKQQAVDDMVVTASRTEKRAIDVPITTEIITRDMIELSGSVDIGDLIGKYIPGHYHKYPGILSPVGLRGFRSDSHGSDLAGYVLLLIDGHRIGTGNAAKINMDRIERVEVIKGPSSALYGSAAMGGVINLITKKGDGELQAAISGDYGSFDYYKTQLSGGGEINDNLRFFTAVSIESSGDYDAPTYGTIHNSEVDKQNIGGNFLYTFAEGHELRIGGNYSKLESESPSWLNGTYSTYDPSSEQNNDKSTGYGDLEYNGVFFEGQLHWKGVFYYLWDKNHWRWGAADPDSDQTKYIDETLGTDHQVSWQLNEWNRLLMGFTLETMEKESSAISSYQPSVPYTPGLDYDNQALFVQDSLDFLDKRINIIAAARYDRFDVSAKQAETGTYTEFTERSEDYDHVSPKIGAGIKFFDEMLRLRANLGEGFKSPTADQLAADYVHSSTGIHYLGNPDLEPETSLTWGTGFDVYLDTLTVNVDYYNTDYKDKIVSAFSVVDGVNTISYENRGEAVIRGVDVSLEWAIGQTLQLPLEFSLSSNMSFVVDKNDKETDVDLLYISDYEVKSGLSAGYGGLTTQLNHVLVGPQMITNYDTYMVEEKDSFDYWDLSLRYQFDNGWEVRGSVFNLFDQEVEWVRGNLMAERSFRVGLTYNF</sequence>
<keyword evidence="5 12" id="KW-0732">Signal</keyword>
<evidence type="ECO:0000256" key="4">
    <source>
        <dbReference type="ARBA" id="ARBA00022692"/>
    </source>
</evidence>
<keyword evidence="8" id="KW-0675">Receptor</keyword>
<dbReference type="InterPro" id="IPR012910">
    <property type="entry name" value="Plug_dom"/>
</dbReference>
<feature type="domain" description="TonB-dependent receptor plug" evidence="14">
    <location>
        <begin position="49"/>
        <end position="155"/>
    </location>
</feature>
<dbReference type="PANTHER" id="PTHR30069:SF29">
    <property type="entry name" value="HEMOGLOBIN AND HEMOGLOBIN-HAPTOGLOBIN-BINDING PROTEIN 1-RELATED"/>
    <property type="match status" value="1"/>
</dbReference>
<accession>A0A1H0SIB0</accession>
<evidence type="ECO:0000256" key="5">
    <source>
        <dbReference type="ARBA" id="ARBA00022729"/>
    </source>
</evidence>
<dbReference type="GO" id="GO:0009279">
    <property type="term" value="C:cell outer membrane"/>
    <property type="evidence" value="ECO:0007669"/>
    <property type="project" value="UniProtKB-SubCell"/>
</dbReference>
<proteinExistence type="inferred from homology"/>
<evidence type="ECO:0000259" key="13">
    <source>
        <dbReference type="Pfam" id="PF00593"/>
    </source>
</evidence>
<dbReference type="STRING" id="91360.SAMN05660330_02687"/>
<dbReference type="Gene3D" id="2.40.170.20">
    <property type="entry name" value="TonB-dependent receptor, beta-barrel domain"/>
    <property type="match status" value="1"/>
</dbReference>
<comment type="similarity">
    <text evidence="10 11">Belongs to the TonB-dependent receptor family.</text>
</comment>
<dbReference type="SUPFAM" id="SSF56935">
    <property type="entry name" value="Porins"/>
    <property type="match status" value="1"/>
</dbReference>
<dbReference type="GO" id="GO:0044718">
    <property type="term" value="P:siderophore transmembrane transport"/>
    <property type="evidence" value="ECO:0007669"/>
    <property type="project" value="TreeGrafter"/>
</dbReference>
<protein>
    <submittedName>
        <fullName evidence="15">Vitamin B12 transporter</fullName>
    </submittedName>
</protein>
<comment type="subcellular location">
    <subcellularLocation>
        <location evidence="1 10">Cell outer membrane</location>
        <topology evidence="1 10">Multi-pass membrane protein</topology>
    </subcellularLocation>
</comment>
<evidence type="ECO:0000259" key="14">
    <source>
        <dbReference type="Pfam" id="PF07715"/>
    </source>
</evidence>
<feature type="chain" id="PRO_5011632941" evidence="12">
    <location>
        <begin position="29"/>
        <end position="676"/>
    </location>
</feature>
<feature type="signal peptide" evidence="12">
    <location>
        <begin position="1"/>
        <end position="28"/>
    </location>
</feature>
<evidence type="ECO:0000256" key="7">
    <source>
        <dbReference type="ARBA" id="ARBA00023136"/>
    </source>
</evidence>
<keyword evidence="9 10" id="KW-0998">Cell outer membrane</keyword>
<feature type="domain" description="TonB-dependent receptor-like beta-barrel" evidence="13">
    <location>
        <begin position="193"/>
        <end position="650"/>
    </location>
</feature>
<evidence type="ECO:0000256" key="2">
    <source>
        <dbReference type="ARBA" id="ARBA00022448"/>
    </source>
</evidence>
<keyword evidence="3 10" id="KW-1134">Transmembrane beta strand</keyword>
<dbReference type="Proteomes" id="UP000199073">
    <property type="component" value="Unassembled WGS sequence"/>
</dbReference>
<dbReference type="InterPro" id="IPR036942">
    <property type="entry name" value="Beta-barrel_TonB_sf"/>
</dbReference>
<keyword evidence="2 10" id="KW-0813">Transport</keyword>
<dbReference type="PANTHER" id="PTHR30069">
    <property type="entry name" value="TONB-DEPENDENT OUTER MEMBRANE RECEPTOR"/>
    <property type="match status" value="1"/>
</dbReference>
<evidence type="ECO:0000256" key="10">
    <source>
        <dbReference type="PROSITE-ProRule" id="PRU01360"/>
    </source>
</evidence>
<organism evidence="15 16">
    <name type="scientific">Desulforhopalus singaporensis</name>
    <dbReference type="NCBI Taxonomy" id="91360"/>
    <lineage>
        <taxon>Bacteria</taxon>
        <taxon>Pseudomonadati</taxon>
        <taxon>Thermodesulfobacteriota</taxon>
        <taxon>Desulfobulbia</taxon>
        <taxon>Desulfobulbales</taxon>
        <taxon>Desulfocapsaceae</taxon>
        <taxon>Desulforhopalus</taxon>
    </lineage>
</organism>
<dbReference type="Pfam" id="PF07715">
    <property type="entry name" value="Plug"/>
    <property type="match status" value="1"/>
</dbReference>
<evidence type="ECO:0000313" key="16">
    <source>
        <dbReference type="Proteomes" id="UP000199073"/>
    </source>
</evidence>
<dbReference type="EMBL" id="FNJI01000019">
    <property type="protein sequence ID" value="SDP41447.1"/>
    <property type="molecule type" value="Genomic_DNA"/>
</dbReference>